<evidence type="ECO:0000256" key="4">
    <source>
        <dbReference type="ARBA" id="ARBA00022801"/>
    </source>
</evidence>
<comment type="catalytic activity">
    <reaction evidence="7">
        <text>[protein-PII]-L-tyrosine + UTP = [protein-PII]-uridylyl-L-tyrosine + diphosphate</text>
        <dbReference type="Rhea" id="RHEA:13673"/>
        <dbReference type="Rhea" id="RHEA-COMP:12147"/>
        <dbReference type="Rhea" id="RHEA-COMP:12148"/>
        <dbReference type="ChEBI" id="CHEBI:33019"/>
        <dbReference type="ChEBI" id="CHEBI:46398"/>
        <dbReference type="ChEBI" id="CHEBI:46858"/>
        <dbReference type="ChEBI" id="CHEBI:90602"/>
        <dbReference type="EC" id="2.7.7.59"/>
    </reaction>
</comment>
<evidence type="ECO:0000313" key="11">
    <source>
        <dbReference type="Proteomes" id="UP000290657"/>
    </source>
</evidence>
<feature type="domain" description="HD" evidence="9">
    <location>
        <begin position="457"/>
        <end position="574"/>
    </location>
</feature>
<dbReference type="SMART" id="SM00471">
    <property type="entry name" value="HDc"/>
    <property type="match status" value="1"/>
</dbReference>
<dbReference type="PROSITE" id="PS51671">
    <property type="entry name" value="ACT"/>
    <property type="match status" value="1"/>
</dbReference>
<name>A0A4Q0XRN4_9BACT</name>
<evidence type="ECO:0000256" key="3">
    <source>
        <dbReference type="ARBA" id="ARBA00022737"/>
    </source>
</evidence>
<comment type="catalytic activity">
    <reaction evidence="7">
        <text>[protein-PII]-uridylyl-L-tyrosine + H2O = [protein-PII]-L-tyrosine + UMP + H(+)</text>
        <dbReference type="Rhea" id="RHEA:48600"/>
        <dbReference type="Rhea" id="RHEA-COMP:12147"/>
        <dbReference type="Rhea" id="RHEA-COMP:12148"/>
        <dbReference type="ChEBI" id="CHEBI:15377"/>
        <dbReference type="ChEBI" id="CHEBI:15378"/>
        <dbReference type="ChEBI" id="CHEBI:46858"/>
        <dbReference type="ChEBI" id="CHEBI:57865"/>
        <dbReference type="ChEBI" id="CHEBI:90602"/>
    </reaction>
</comment>
<dbReference type="Pfam" id="PF08335">
    <property type="entry name" value="GlnD_UR_UTase"/>
    <property type="match status" value="1"/>
</dbReference>
<dbReference type="PANTHER" id="PTHR47320:SF1">
    <property type="entry name" value="BIFUNCTIONAL URIDYLYLTRANSFERASE_URIDYLYL-REMOVING ENZYME"/>
    <property type="match status" value="1"/>
</dbReference>
<dbReference type="Gene3D" id="1.10.3090.10">
    <property type="entry name" value="cca-adding enzyme, domain 2"/>
    <property type="match status" value="1"/>
</dbReference>
<dbReference type="HAMAP" id="MF_00277">
    <property type="entry name" value="PII_uridylyl_transf"/>
    <property type="match status" value="1"/>
</dbReference>
<dbReference type="InterPro" id="IPR006674">
    <property type="entry name" value="HD_domain"/>
</dbReference>
<comment type="cofactor">
    <cofactor evidence="7">
        <name>Mg(2+)</name>
        <dbReference type="ChEBI" id="CHEBI:18420"/>
    </cofactor>
</comment>
<keyword evidence="3" id="KW-0677">Repeat</keyword>
<keyword evidence="6 7" id="KW-0511">Multifunctional enzyme</keyword>
<dbReference type="AlphaFoldDB" id="A0A4Q0XRN4"/>
<dbReference type="RefSeq" id="WP_128996332.1">
    <property type="nucleotide sequence ID" value="NZ_PDKN01000005.1"/>
</dbReference>
<dbReference type="InterPro" id="IPR045865">
    <property type="entry name" value="ACT-like_dom_sf"/>
</dbReference>
<evidence type="ECO:0000259" key="8">
    <source>
        <dbReference type="PROSITE" id="PS51671"/>
    </source>
</evidence>
<proteinExistence type="inferred from homology"/>
<reference evidence="10 11" key="1">
    <citation type="submission" date="2017-10" db="EMBL/GenBank/DDBJ databases">
        <title>Genomics of the genus Arcobacter.</title>
        <authorList>
            <person name="Perez-Cataluna A."/>
            <person name="Figueras M.J."/>
        </authorList>
    </citation>
    <scope>NUCLEOTIDE SEQUENCE [LARGE SCALE GENOMIC DNA]</scope>
    <source>
        <strain evidence="10 11">CECT 8987</strain>
    </source>
</reference>
<keyword evidence="4 7" id="KW-0378">Hydrolase</keyword>
<dbReference type="SUPFAM" id="SSF55021">
    <property type="entry name" value="ACT-like"/>
    <property type="match status" value="1"/>
</dbReference>
<keyword evidence="1 7" id="KW-0808">Transferase</keyword>
<dbReference type="GO" id="GO:0006808">
    <property type="term" value="P:regulation of nitrogen utilization"/>
    <property type="evidence" value="ECO:0007669"/>
    <property type="project" value="UniProtKB-UniRule"/>
</dbReference>
<dbReference type="CDD" id="cd04873">
    <property type="entry name" value="ACT_UUR-ACR-like"/>
    <property type="match status" value="1"/>
</dbReference>
<keyword evidence="5 7" id="KW-0460">Magnesium</keyword>
<evidence type="ECO:0000313" key="10">
    <source>
        <dbReference type="EMBL" id="RXJ56358.1"/>
    </source>
</evidence>
<feature type="region of interest" description="Uridylyltransferase" evidence="7">
    <location>
        <begin position="1"/>
        <end position="341"/>
    </location>
</feature>
<dbReference type="InterPro" id="IPR010043">
    <property type="entry name" value="UTase/UR"/>
</dbReference>
<dbReference type="InterPro" id="IPR013546">
    <property type="entry name" value="PII_UdlTrfase/GS_AdlTrfase"/>
</dbReference>
<dbReference type="InterPro" id="IPR043519">
    <property type="entry name" value="NT_sf"/>
</dbReference>
<comment type="caution">
    <text evidence="7">Lacks conserved residue(s) required for the propagation of feature annotation.</text>
</comment>
<dbReference type="PIRSF" id="PIRSF006288">
    <property type="entry name" value="PII_uridyltransf"/>
    <property type="match status" value="1"/>
</dbReference>
<dbReference type="SUPFAM" id="SSF81301">
    <property type="entry name" value="Nucleotidyltransferase"/>
    <property type="match status" value="1"/>
</dbReference>
<comment type="function">
    <text evidence="7">Modifies, by uridylylation and deuridylylation, the PII regulatory proteins (GlnB and homologs), in response to the nitrogen status of the cell that GlnD senses through the glutamine level. Under low glutamine levels, catalyzes the conversion of the PII proteins and UTP to PII-UMP and PPi, while under higher glutamine levels, GlnD hydrolyzes PII-UMP to PII and UMP (deuridylylation). Thus, controls uridylylation state and activity of the PII proteins, and plays an important role in the regulation of nitrogen metabolism.</text>
</comment>
<comment type="activity regulation">
    <text evidence="7">Uridylyltransferase (UTase) activity is inhibited by glutamine, while glutamine activates uridylyl-removing (UR) activity.</text>
</comment>
<dbReference type="GO" id="GO:0008773">
    <property type="term" value="F:[protein-PII] uridylyltransferase activity"/>
    <property type="evidence" value="ECO:0007669"/>
    <property type="project" value="UniProtKB-UniRule"/>
</dbReference>
<comment type="caution">
    <text evidence="10">The sequence shown here is derived from an EMBL/GenBank/DDBJ whole genome shotgun (WGS) entry which is preliminary data.</text>
</comment>
<comment type="similarity">
    <text evidence="7">Belongs to the GlnD family.</text>
</comment>
<dbReference type="SUPFAM" id="SSF109604">
    <property type="entry name" value="HD-domain/PDEase-like"/>
    <property type="match status" value="1"/>
</dbReference>
<comment type="domain">
    <text evidence="7">Has four distinct domains: an N-terminal nucleotidyltransferase (NT) domain responsible for UTase activity, a central HD domain that encodes UR activity, and two C-terminal ACT domains that seem to have a role in glutamine sensing.</text>
</comment>
<dbReference type="EC" id="3.1.4.-" evidence="7"/>
<dbReference type="InterPro" id="IPR003607">
    <property type="entry name" value="HD/PDEase_dom"/>
</dbReference>
<dbReference type="OrthoDB" id="9758038at2"/>
<protein>
    <recommendedName>
        <fullName evidence="7">Bifunctional uridylyltransferase/uridylyl-removing enzyme</fullName>
        <shortName evidence="7">UTase/UR</shortName>
    </recommendedName>
    <alternativeName>
        <fullName evidence="7">Bifunctional [protein-PII] modification enzyme</fullName>
    </alternativeName>
    <alternativeName>
        <fullName evidence="7">Bifunctional nitrogen sensor protein</fullName>
    </alternativeName>
    <domain>
        <recommendedName>
            <fullName evidence="7">[Protein-PII] uridylyltransferase</fullName>
            <shortName evidence="7">PII uridylyltransferase</shortName>
            <shortName evidence="7">UTase</shortName>
            <ecNumber evidence="7">2.7.7.59</ecNumber>
        </recommendedName>
    </domain>
    <domain>
        <recommendedName>
            <fullName evidence="7">[Protein-PII]-UMP uridylyl-removing enzyme</fullName>
            <shortName evidence="7">UR</shortName>
            <ecNumber evidence="7">3.1.4.-</ecNumber>
        </recommendedName>
    </domain>
</protein>
<dbReference type="EC" id="2.7.7.59" evidence="7"/>
<evidence type="ECO:0000256" key="5">
    <source>
        <dbReference type="ARBA" id="ARBA00022842"/>
    </source>
</evidence>
<accession>A0A4Q0XRN4</accession>
<dbReference type="Proteomes" id="UP000290657">
    <property type="component" value="Unassembled WGS sequence"/>
</dbReference>
<dbReference type="GO" id="GO:0008081">
    <property type="term" value="F:phosphoric diester hydrolase activity"/>
    <property type="evidence" value="ECO:0007669"/>
    <property type="project" value="UniProtKB-UniRule"/>
</dbReference>
<organism evidence="10 11">
    <name type="scientific">Candidatus Marinarcus aquaticus</name>
    <dbReference type="NCBI Taxonomy" id="2044504"/>
    <lineage>
        <taxon>Bacteria</taxon>
        <taxon>Pseudomonadati</taxon>
        <taxon>Campylobacterota</taxon>
        <taxon>Epsilonproteobacteria</taxon>
        <taxon>Campylobacterales</taxon>
        <taxon>Arcobacteraceae</taxon>
        <taxon>Candidatus Marinarcus</taxon>
    </lineage>
</organism>
<dbReference type="PANTHER" id="PTHR47320">
    <property type="entry name" value="BIFUNCTIONAL URIDYLYLTRANSFERASE/URIDYLYL-REMOVING ENZYME"/>
    <property type="match status" value="1"/>
</dbReference>
<evidence type="ECO:0000256" key="2">
    <source>
        <dbReference type="ARBA" id="ARBA00022695"/>
    </source>
</evidence>
<dbReference type="PROSITE" id="PS51831">
    <property type="entry name" value="HD"/>
    <property type="match status" value="1"/>
</dbReference>
<sequence>MTDLNIQVEDLIEKKANDFEISKVFKTHLKAYLNSIDTQFDENGGKEFFVQHTKKIDRFLITLYKYMLRKYFGSYLPMGSSIPITLIALGSYGREQLCLYSDIDLMVLFEDIPGYNLKPMIQEFITFAWDCGLKLGSRVHELLDVSSCVQEDITIKTSILESRMIYGSKHLWYGYQSVLKQIRRTNQKAFVLEKLEEHKQRLLKYPLKMEPNIKDGYGGMREANMLFWIANILYGVDDVKSLSGQLFSDEEYKRYRMGLEFIFQARSILHTISKKKLDQVNFDVMPELSLKMGFSNTPRLTKERQCVSKLFNALHAIHFFTTVMVEKLTRKMHLEPHRLSALKKSRFSKNLYVIDNTLYTSFNNRPKELKAFLNELLSLPECIEKFDRAYIYYASKTQLPKKQTHEHKTLIKQLLFQPTLYPIIKLLYNSSLFQAIIPTTKKIINQPQFDGYHQQPVDIHSINTLKFVEDIQDLFVRNIYDNLTLHQQSMAKLAALFHDVGKGRQTDHHISGEKLFKNMARAYGFSKQETSLIARLIRYHNLMSKVATNEDIYSQKVILAFTANMKTKLALDMLYVVTYADISAVGKHIYNSATATLLKELYLQSLPAFDNEELLNESARRVAKINSIKKLPAYKELSAIMKKKISYIASNQIFLQLKASDILDLAIRAKTVEDYTYKIINDETLTIRIIRAIPLNLGYLLGKLEFLNIVNMRIFKLFDEKKCFEVIFSEKLDEGDLLFIEEIIQNSFDMTKNTRHIIPQIKKSEIEIDCNHTQQLASMKVKTKDQKGLLAYIAKVFDDFNIEIESAKIYTSRGKARDLFLIEKNGNFCANADEIVDLICNHTPNNH</sequence>
<keyword evidence="2 7" id="KW-0548">Nucleotidyltransferase</keyword>
<dbReference type="EMBL" id="PDKN01000005">
    <property type="protein sequence ID" value="RXJ56358.1"/>
    <property type="molecule type" value="Genomic_DNA"/>
</dbReference>
<evidence type="ECO:0000256" key="6">
    <source>
        <dbReference type="ARBA" id="ARBA00023268"/>
    </source>
</evidence>
<feature type="domain" description="ACT" evidence="8">
    <location>
        <begin position="778"/>
        <end position="847"/>
    </location>
</feature>
<gene>
    <name evidence="7" type="primary">glnD</name>
    <name evidence="10" type="ORF">CRV04_08050</name>
</gene>
<keyword evidence="11" id="KW-1185">Reference proteome</keyword>
<evidence type="ECO:0000256" key="7">
    <source>
        <dbReference type="HAMAP-Rule" id="MF_00277"/>
    </source>
</evidence>
<evidence type="ECO:0000259" key="9">
    <source>
        <dbReference type="PROSITE" id="PS51831"/>
    </source>
</evidence>
<dbReference type="InterPro" id="IPR002912">
    <property type="entry name" value="ACT_dom"/>
</dbReference>
<evidence type="ECO:0000256" key="1">
    <source>
        <dbReference type="ARBA" id="ARBA00022679"/>
    </source>
</evidence>
<dbReference type="Pfam" id="PF01966">
    <property type="entry name" value="HD"/>
    <property type="match status" value="1"/>
</dbReference>